<feature type="region of interest" description="Disordered" evidence="6">
    <location>
        <begin position="995"/>
        <end position="1074"/>
    </location>
</feature>
<comment type="similarity">
    <text evidence="1">Belongs to the DNA mismatch repair MutS family.</text>
</comment>
<keyword evidence="2" id="KW-0547">Nucleotide-binding</keyword>
<evidence type="ECO:0000313" key="8">
    <source>
        <dbReference type="EMBL" id="KAL1843868.1"/>
    </source>
</evidence>
<evidence type="ECO:0000256" key="3">
    <source>
        <dbReference type="ARBA" id="ARBA00022840"/>
    </source>
</evidence>
<dbReference type="InterPro" id="IPR045076">
    <property type="entry name" value="MutS"/>
</dbReference>
<keyword evidence="4" id="KW-0238">DNA-binding</keyword>
<dbReference type="Proteomes" id="UP001583172">
    <property type="component" value="Unassembled WGS sequence"/>
</dbReference>
<dbReference type="PROSITE" id="PS00486">
    <property type="entry name" value="DNA_MISMATCH_REPAIR_2"/>
    <property type="match status" value="1"/>
</dbReference>
<dbReference type="Pfam" id="PF00488">
    <property type="entry name" value="MutS_V"/>
    <property type="match status" value="1"/>
</dbReference>
<evidence type="ECO:0000259" key="7">
    <source>
        <dbReference type="PROSITE" id="PS00486"/>
    </source>
</evidence>
<dbReference type="EMBL" id="JAZGSY010000008">
    <property type="protein sequence ID" value="KAL1843868.1"/>
    <property type="molecule type" value="Genomic_DNA"/>
</dbReference>
<gene>
    <name evidence="8" type="ORF">VTJ49DRAFT_7219</name>
</gene>
<sequence length="1186" mass="131785">MTPSEVPYRRSSVHQAQPADPPMGLSQYQSEGGSIQHRAQQDRPGVPYQPSLRAPTIPAQATTLSVPPQGHANLLSLTPTTDTGSLSTPRDILSTQASSVSEYDLDSDEEPTGGGIGPDRNPQMHLPSHNGLEALENIRDPDEEDDTVICALSSSRTSDVVGMAVINLDVGHVDLTRFVNDQTFRHLTETLLRMPVFPNTFVVLRKVVDSDTKSSLVTHLEANFPSSKIVPLDRDHWNESNALKLIDRLAWKRDAKALRQNLKHNFYVSCAFSAVMAYVEHDSNLLIRDHSLRIRYRMPADTMGLDRVTITSLELFQNVRPANSASSTLFGLLNNTLTPQGRRLIRNEDLFTSLRASLKKLLHMDIERCIPWVPLRRDTRAPLPDNVGLIEGYYQFIAPSHKELKEAETEMNQILMIKAYLGGVKAVREALEGTECTGELFQWALEVCSQEKLAPIATLIESSIEPDAVYSKAPVDIRNNRLWAFKADPKSVPEGSRVKYREHTNEMHQYVEGLNRTFQENLGVAPELRLSNDNHYHLRFQWSDVERELAKQGGAGEEAGRASVGHWRPRMLGGVETVNGIRRKQHYDCQTLELIQRSSQIQRHADIVTAQSDKFVADLKGALLKHAETLLAVNEAMAVLDMVCSFAHVATTQNYVRPILFDLLVLKGARHPVMEVKRANFVPNDVYSGDSGARFVLVTGGNMSGKSTFLKMVALIQIMMQIGSFVPATYAAMPLCDTIYTRLSTEDKPESNMGTFAVEMTEMNMILRQASQSSLVIIDELGRGTSTVEGFSIALSIAEELIKRKPRVFFATHFTELARVLNITRQKNILVLHVGGDSTKEGNTTEISLPHRVASGPVKNEDYGLDLARRFFPDRVLKNAEDVARFLRDIKADTAAGPATCAAKRNKLILALPDLLRHADQSSMDTPALSSYVKRLQTEFTVRMSLADDAQKAGTNTDPEEAKDAITFPVIEHSSAEELELWNHKTEAAEQRVMGAGQGAKKQPHPIDDIYPYPHNRERLNGRETSTPTPAPSSQTLRGTPVNRSLLIEELRRNAATPTMSRFQTPSSLQSGLYDTSSSILDATSPVLTVTPAPMDMDMSMDEVLSNSHRQRLGDLERAVSISSGSTPTSVYGEDVEMPDAEYPVDSSDDAAVSERQPLEQFQPLREWYARMGQAQGSHCEPMEED</sequence>
<dbReference type="InterPro" id="IPR027417">
    <property type="entry name" value="P-loop_NTPase"/>
</dbReference>
<proteinExistence type="inferred from homology"/>
<dbReference type="SUPFAM" id="SSF48334">
    <property type="entry name" value="DNA repair protein MutS, domain III"/>
    <property type="match status" value="1"/>
</dbReference>
<dbReference type="InterPro" id="IPR000432">
    <property type="entry name" value="DNA_mismatch_repair_MutS_C"/>
</dbReference>
<reference evidence="8 9" key="1">
    <citation type="journal article" date="2024" name="Commun. Biol.">
        <title>Comparative genomic analysis of thermophilic fungi reveals convergent evolutionary adaptations and gene losses.</title>
        <authorList>
            <person name="Steindorff A.S."/>
            <person name="Aguilar-Pontes M.V."/>
            <person name="Robinson A.J."/>
            <person name="Andreopoulos B."/>
            <person name="LaButti K."/>
            <person name="Kuo A."/>
            <person name="Mondo S."/>
            <person name="Riley R."/>
            <person name="Otillar R."/>
            <person name="Haridas S."/>
            <person name="Lipzen A."/>
            <person name="Grimwood J."/>
            <person name="Schmutz J."/>
            <person name="Clum A."/>
            <person name="Reid I.D."/>
            <person name="Moisan M.C."/>
            <person name="Butler G."/>
            <person name="Nguyen T.T.M."/>
            <person name="Dewar K."/>
            <person name="Conant G."/>
            <person name="Drula E."/>
            <person name="Henrissat B."/>
            <person name="Hansel C."/>
            <person name="Singer S."/>
            <person name="Hutchinson M.I."/>
            <person name="de Vries R.P."/>
            <person name="Natvig D.O."/>
            <person name="Powell A.J."/>
            <person name="Tsang A."/>
            <person name="Grigoriev I.V."/>
        </authorList>
    </citation>
    <scope>NUCLEOTIDE SEQUENCE [LARGE SCALE GENOMIC DNA]</scope>
    <source>
        <strain evidence="8 9">CBS 620.91</strain>
    </source>
</reference>
<comment type="caution">
    <text evidence="8">The sequence shown here is derived from an EMBL/GenBank/DDBJ whole genome shotgun (WGS) entry which is preliminary data.</text>
</comment>
<dbReference type="Gene3D" id="6.10.140.80">
    <property type="match status" value="1"/>
</dbReference>
<feature type="compositionally biased region" description="Low complexity" evidence="6">
    <location>
        <begin position="1025"/>
        <end position="1034"/>
    </location>
</feature>
<dbReference type="Gene3D" id="3.40.50.300">
    <property type="entry name" value="P-loop containing nucleotide triphosphate hydrolases"/>
    <property type="match status" value="1"/>
</dbReference>
<keyword evidence="9" id="KW-1185">Reference proteome</keyword>
<feature type="compositionally biased region" description="Polar residues" evidence="6">
    <location>
        <begin position="1056"/>
        <end position="1074"/>
    </location>
</feature>
<name>A0ABR3VQC5_HUMIN</name>
<evidence type="ECO:0000256" key="6">
    <source>
        <dbReference type="SAM" id="MobiDB-lite"/>
    </source>
</evidence>
<organism evidence="8 9">
    <name type="scientific">Humicola insolens</name>
    <name type="common">Soft-rot fungus</name>
    <dbReference type="NCBI Taxonomy" id="85995"/>
    <lineage>
        <taxon>Eukaryota</taxon>
        <taxon>Fungi</taxon>
        <taxon>Dikarya</taxon>
        <taxon>Ascomycota</taxon>
        <taxon>Pezizomycotina</taxon>
        <taxon>Sordariomycetes</taxon>
        <taxon>Sordariomycetidae</taxon>
        <taxon>Sordariales</taxon>
        <taxon>Chaetomiaceae</taxon>
        <taxon>Mycothermus</taxon>
    </lineage>
</organism>
<feature type="region of interest" description="Disordered" evidence="6">
    <location>
        <begin position="1"/>
        <end position="128"/>
    </location>
</feature>
<dbReference type="SMART" id="SM00534">
    <property type="entry name" value="MUTSac"/>
    <property type="match status" value="1"/>
</dbReference>
<dbReference type="PANTHER" id="PTHR11361">
    <property type="entry name" value="DNA MISMATCH REPAIR PROTEIN MUTS FAMILY MEMBER"/>
    <property type="match status" value="1"/>
</dbReference>
<dbReference type="PANTHER" id="PTHR11361:SF21">
    <property type="entry name" value="MUTS PROTEIN HOMOLOG 4"/>
    <property type="match status" value="1"/>
</dbReference>
<keyword evidence="3" id="KW-0067">ATP-binding</keyword>
<dbReference type="InterPro" id="IPR036187">
    <property type="entry name" value="DNA_mismatch_repair_MutS_sf"/>
</dbReference>
<accession>A0ABR3VQC5</accession>
<evidence type="ECO:0000256" key="5">
    <source>
        <dbReference type="ARBA" id="ARBA00023254"/>
    </source>
</evidence>
<evidence type="ECO:0000256" key="4">
    <source>
        <dbReference type="ARBA" id="ARBA00023125"/>
    </source>
</evidence>
<dbReference type="SMART" id="SM00533">
    <property type="entry name" value="MUTSd"/>
    <property type="match status" value="1"/>
</dbReference>
<dbReference type="SUPFAM" id="SSF52540">
    <property type="entry name" value="P-loop containing nucleoside triphosphate hydrolases"/>
    <property type="match status" value="1"/>
</dbReference>
<keyword evidence="5" id="KW-0469">Meiosis</keyword>
<dbReference type="InterPro" id="IPR007696">
    <property type="entry name" value="DNA_mismatch_repair_MutS_core"/>
</dbReference>
<evidence type="ECO:0000256" key="1">
    <source>
        <dbReference type="ARBA" id="ARBA00006271"/>
    </source>
</evidence>
<evidence type="ECO:0000256" key="2">
    <source>
        <dbReference type="ARBA" id="ARBA00022741"/>
    </source>
</evidence>
<protein>
    <recommendedName>
        <fullName evidence="7">DNA mismatch repair proteins mutS family domain-containing protein</fullName>
    </recommendedName>
</protein>
<feature type="domain" description="DNA mismatch repair proteins mutS family" evidence="7">
    <location>
        <begin position="774"/>
        <end position="790"/>
    </location>
</feature>
<evidence type="ECO:0000313" key="9">
    <source>
        <dbReference type="Proteomes" id="UP001583172"/>
    </source>
</evidence>
<feature type="compositionally biased region" description="Polar residues" evidence="6">
    <location>
        <begin position="75"/>
        <end position="101"/>
    </location>
</feature>